<organism evidence="1 2">
    <name type="scientific">Enterococcus plantarum</name>
    <dbReference type="NCBI Taxonomy" id="1077675"/>
    <lineage>
        <taxon>Bacteria</taxon>
        <taxon>Bacillati</taxon>
        <taxon>Bacillota</taxon>
        <taxon>Bacilli</taxon>
        <taxon>Lactobacillales</taxon>
        <taxon>Enterococcaceae</taxon>
        <taxon>Enterococcus</taxon>
    </lineage>
</organism>
<dbReference type="EMBL" id="PIEU01000099">
    <property type="protein sequence ID" value="PZL71735.1"/>
    <property type="molecule type" value="Genomic_DNA"/>
</dbReference>
<name>A0A2W4B6T4_9ENTE</name>
<evidence type="ECO:0000313" key="2">
    <source>
        <dbReference type="Proteomes" id="UP000249828"/>
    </source>
</evidence>
<comment type="caution">
    <text evidence="1">The sequence shown here is derived from an EMBL/GenBank/DDBJ whole genome shotgun (WGS) entry which is preliminary data.</text>
</comment>
<evidence type="ECO:0008006" key="3">
    <source>
        <dbReference type="Google" id="ProtNLM"/>
    </source>
</evidence>
<accession>A0A2W4B6T4</accession>
<dbReference type="Pfam" id="PF11236">
    <property type="entry name" value="DUF3037"/>
    <property type="match status" value="1"/>
</dbReference>
<dbReference type="RefSeq" id="WP_111248313.1">
    <property type="nucleotide sequence ID" value="NZ_PIEU01000099.1"/>
</dbReference>
<dbReference type="AlphaFoldDB" id="A0A2W4B6T4"/>
<proteinExistence type="predicted"/>
<gene>
    <name evidence="1" type="ORF">CI088_11675</name>
</gene>
<keyword evidence="2" id="KW-1185">Reference proteome</keyword>
<reference evidence="1 2" key="1">
    <citation type="submission" date="2017-11" db="EMBL/GenBank/DDBJ databases">
        <title>Draft genome sequence of Enterococcus plantarum TRW2 strain isolated from lettuce.</title>
        <authorList>
            <person name="Kim E.B."/>
            <person name="Marco M.L."/>
            <person name="Williams T.R."/>
            <person name="You I.H."/>
        </authorList>
    </citation>
    <scope>NUCLEOTIDE SEQUENCE [LARGE SCALE GENOMIC DNA]</scope>
    <source>
        <strain evidence="1 2">TRW2</strain>
    </source>
</reference>
<sequence>MDNSRKVAWYTIVRYLSDVIKGELLNVGVILNTPDDGVVKYKFISENNSKLKSILTSKIEKDTYKFGLNYMEFLMKSIDENDTFFAVNAHSSSFIAQVNNQELPKGFIFTENRFAKSSNIDDLFDTLLKEYVGTKFLKEETGVNSMQVKRKATKLINQRTALSQIIQPNVKLRIVENIPRNYTIDFGYVESNKLSMIHSAPDKLNTSYEWLDRMSFISNNYDYSEKISILYNSEAESNKDETMIQMLQFLNNKDERIEIFDIFSQKGEMDFNNELFRIENQAGNIENIKEFVS</sequence>
<dbReference type="InterPro" id="IPR021398">
    <property type="entry name" value="DUF3037"/>
</dbReference>
<evidence type="ECO:0000313" key="1">
    <source>
        <dbReference type="EMBL" id="PZL71735.1"/>
    </source>
</evidence>
<protein>
    <recommendedName>
        <fullName evidence="3">DUF3037 domain-containing protein</fullName>
    </recommendedName>
</protein>
<dbReference type="Proteomes" id="UP000249828">
    <property type="component" value="Unassembled WGS sequence"/>
</dbReference>